<protein>
    <submittedName>
        <fullName evidence="4">Tetratricopeptide repeat-containing protein</fullName>
    </submittedName>
</protein>
<dbReference type="SUPFAM" id="SSF48452">
    <property type="entry name" value="TPR-like"/>
    <property type="match status" value="1"/>
</dbReference>
<dbReference type="PANTHER" id="PTHR44858">
    <property type="entry name" value="TETRATRICOPEPTIDE REPEAT PROTEIN 6"/>
    <property type="match status" value="1"/>
</dbReference>
<accession>A0A1M6YMG4</accession>
<keyword evidence="3" id="KW-0732">Signal</keyword>
<dbReference type="RefSeq" id="WP_073033239.1">
    <property type="nucleotide sequence ID" value="NZ_BMLR01000001.1"/>
</dbReference>
<name>A0A1M6YMG4_9RHOB</name>
<organism evidence="4 5">
    <name type="scientific">Roseovarius pacificus</name>
    <dbReference type="NCBI Taxonomy" id="337701"/>
    <lineage>
        <taxon>Bacteria</taxon>
        <taxon>Pseudomonadati</taxon>
        <taxon>Pseudomonadota</taxon>
        <taxon>Alphaproteobacteria</taxon>
        <taxon>Rhodobacterales</taxon>
        <taxon>Roseobacteraceae</taxon>
        <taxon>Roseovarius</taxon>
    </lineage>
</organism>
<dbReference type="SMART" id="SM00028">
    <property type="entry name" value="TPR"/>
    <property type="match status" value="3"/>
</dbReference>
<keyword evidence="5" id="KW-1185">Reference proteome</keyword>
<dbReference type="Proteomes" id="UP000183974">
    <property type="component" value="Unassembled WGS sequence"/>
</dbReference>
<evidence type="ECO:0000256" key="2">
    <source>
        <dbReference type="ARBA" id="ARBA00022803"/>
    </source>
</evidence>
<keyword evidence="2" id="KW-0802">TPR repeat</keyword>
<evidence type="ECO:0000313" key="5">
    <source>
        <dbReference type="Proteomes" id="UP000183974"/>
    </source>
</evidence>
<sequence length="181" mass="20185">MRHALLALMLASPALAGECPDPPDHGAALSDLFAEVQAAETERQAQQVANRMWALWADAPDSQAQDWLDEGMTRREAHDFTGALKAFDALIAYCPDYAEGYNQRAFVNFIRQDYEAALPDLDHALARQPRHVAAMTGRALTLMALDRKPEAALELRRALMLNPWLQERHLLPALEAAEKDL</sequence>
<dbReference type="EMBL" id="FRBR01000001">
    <property type="protein sequence ID" value="SHL19275.1"/>
    <property type="molecule type" value="Genomic_DNA"/>
</dbReference>
<gene>
    <name evidence="4" type="ORF">SAMN05444398_101929</name>
</gene>
<evidence type="ECO:0000256" key="1">
    <source>
        <dbReference type="ARBA" id="ARBA00022737"/>
    </source>
</evidence>
<dbReference type="InterPro" id="IPR050498">
    <property type="entry name" value="Ycf3"/>
</dbReference>
<keyword evidence="1" id="KW-0677">Repeat</keyword>
<feature type="signal peptide" evidence="3">
    <location>
        <begin position="1"/>
        <end position="16"/>
    </location>
</feature>
<dbReference type="STRING" id="337701.SAMN05444398_101929"/>
<dbReference type="InterPro" id="IPR011990">
    <property type="entry name" value="TPR-like_helical_dom_sf"/>
</dbReference>
<evidence type="ECO:0000256" key="3">
    <source>
        <dbReference type="SAM" id="SignalP"/>
    </source>
</evidence>
<evidence type="ECO:0000313" key="4">
    <source>
        <dbReference type="EMBL" id="SHL19275.1"/>
    </source>
</evidence>
<dbReference type="PANTHER" id="PTHR44858:SF1">
    <property type="entry name" value="UDP-N-ACETYLGLUCOSAMINE--PEPTIDE N-ACETYLGLUCOSAMINYLTRANSFERASE SPINDLY-RELATED"/>
    <property type="match status" value="1"/>
</dbReference>
<proteinExistence type="predicted"/>
<dbReference type="OrthoDB" id="9815010at2"/>
<dbReference type="InterPro" id="IPR019734">
    <property type="entry name" value="TPR_rpt"/>
</dbReference>
<feature type="chain" id="PRO_5012025601" evidence="3">
    <location>
        <begin position="17"/>
        <end position="181"/>
    </location>
</feature>
<dbReference type="AlphaFoldDB" id="A0A1M6YMG4"/>
<dbReference type="Gene3D" id="1.25.40.10">
    <property type="entry name" value="Tetratricopeptide repeat domain"/>
    <property type="match status" value="1"/>
</dbReference>
<reference evidence="4 5" key="1">
    <citation type="submission" date="2016-11" db="EMBL/GenBank/DDBJ databases">
        <authorList>
            <person name="Jaros S."/>
            <person name="Januszkiewicz K."/>
            <person name="Wedrychowicz H."/>
        </authorList>
    </citation>
    <scope>NUCLEOTIDE SEQUENCE [LARGE SCALE GENOMIC DNA]</scope>
    <source>
        <strain evidence="4 5">DSM 29589</strain>
    </source>
</reference>